<keyword evidence="1" id="KW-0479">Metal-binding</keyword>
<dbReference type="PROSITE" id="PS51379">
    <property type="entry name" value="4FE4S_FER_2"/>
    <property type="match status" value="1"/>
</dbReference>
<comment type="caution">
    <text evidence="5">The sequence shown here is derived from an EMBL/GenBank/DDBJ whole genome shotgun (WGS) entry which is preliminary data.</text>
</comment>
<feature type="non-terminal residue" evidence="5">
    <location>
        <position position="1"/>
    </location>
</feature>
<evidence type="ECO:0000256" key="3">
    <source>
        <dbReference type="ARBA" id="ARBA00023014"/>
    </source>
</evidence>
<evidence type="ECO:0000313" key="5">
    <source>
        <dbReference type="EMBL" id="HCO69704.1"/>
    </source>
</evidence>
<sequence length="43" mass="4746">ENGLMDCIECGSCSFACPANIDLVKNFKLHKRVYRSLKGGAKK</sequence>
<dbReference type="AlphaFoldDB" id="A0A3D3TKN8"/>
<proteinExistence type="predicted"/>
<feature type="domain" description="4Fe-4S ferredoxin-type" evidence="4">
    <location>
        <begin position="1"/>
        <end position="26"/>
    </location>
</feature>
<dbReference type="SUPFAM" id="SSF46548">
    <property type="entry name" value="alpha-helical ferredoxin"/>
    <property type="match status" value="1"/>
</dbReference>
<dbReference type="Pfam" id="PF13534">
    <property type="entry name" value="Fer4_17"/>
    <property type="match status" value="1"/>
</dbReference>
<reference evidence="5 6" key="1">
    <citation type="journal article" date="2018" name="Nat. Biotechnol.">
        <title>A standardized bacterial taxonomy based on genome phylogeny substantially revises the tree of life.</title>
        <authorList>
            <person name="Parks D.H."/>
            <person name="Chuvochina M."/>
            <person name="Waite D.W."/>
            <person name="Rinke C."/>
            <person name="Skarshewski A."/>
            <person name="Chaumeil P.A."/>
            <person name="Hugenholtz P."/>
        </authorList>
    </citation>
    <scope>NUCLEOTIDE SEQUENCE [LARGE SCALE GENOMIC DNA]</scope>
    <source>
        <strain evidence="5">UBA9905</strain>
    </source>
</reference>
<evidence type="ECO:0000256" key="1">
    <source>
        <dbReference type="ARBA" id="ARBA00022723"/>
    </source>
</evidence>
<evidence type="ECO:0000256" key="2">
    <source>
        <dbReference type="ARBA" id="ARBA00023004"/>
    </source>
</evidence>
<dbReference type="InterPro" id="IPR017896">
    <property type="entry name" value="4Fe4S_Fe-S-bd"/>
</dbReference>
<evidence type="ECO:0000259" key="4">
    <source>
        <dbReference type="PROSITE" id="PS51379"/>
    </source>
</evidence>
<dbReference type="InterPro" id="IPR009051">
    <property type="entry name" value="Helical_ferredxn"/>
</dbReference>
<dbReference type="GO" id="GO:0046872">
    <property type="term" value="F:metal ion binding"/>
    <property type="evidence" value="ECO:0007669"/>
    <property type="project" value="UniProtKB-KW"/>
</dbReference>
<gene>
    <name evidence="5" type="ORF">DIT26_03825</name>
</gene>
<dbReference type="InterPro" id="IPR017900">
    <property type="entry name" value="4Fe4S_Fe_S_CS"/>
</dbReference>
<dbReference type="EMBL" id="DQBS01000096">
    <property type="protein sequence ID" value="HCO69704.1"/>
    <property type="molecule type" value="Genomic_DNA"/>
</dbReference>
<evidence type="ECO:0000313" key="6">
    <source>
        <dbReference type="Proteomes" id="UP000264215"/>
    </source>
</evidence>
<dbReference type="GO" id="GO:0051536">
    <property type="term" value="F:iron-sulfur cluster binding"/>
    <property type="evidence" value="ECO:0007669"/>
    <property type="project" value="UniProtKB-KW"/>
</dbReference>
<organism evidence="5 6">
    <name type="scientific">Mesotoga infera</name>
    <dbReference type="NCBI Taxonomy" id="1236046"/>
    <lineage>
        <taxon>Bacteria</taxon>
        <taxon>Thermotogati</taxon>
        <taxon>Thermotogota</taxon>
        <taxon>Thermotogae</taxon>
        <taxon>Kosmotogales</taxon>
        <taxon>Kosmotogaceae</taxon>
        <taxon>Mesotoga</taxon>
    </lineage>
</organism>
<protein>
    <recommendedName>
        <fullName evidence="4">4Fe-4S ferredoxin-type domain-containing protein</fullName>
    </recommendedName>
</protein>
<dbReference type="Proteomes" id="UP000264215">
    <property type="component" value="Unassembled WGS sequence"/>
</dbReference>
<dbReference type="Gene3D" id="1.10.1060.10">
    <property type="entry name" value="Alpha-helical ferredoxin"/>
    <property type="match status" value="1"/>
</dbReference>
<accession>A0A3D3TKN8</accession>
<keyword evidence="3" id="KW-0411">Iron-sulfur</keyword>
<keyword evidence="2" id="KW-0408">Iron</keyword>
<dbReference type="PROSITE" id="PS00198">
    <property type="entry name" value="4FE4S_FER_1"/>
    <property type="match status" value="1"/>
</dbReference>
<name>A0A3D3TKN8_9BACT</name>